<dbReference type="Pfam" id="PF08507">
    <property type="entry name" value="COPI_assoc"/>
    <property type="match status" value="1"/>
</dbReference>
<organism evidence="7">
    <name type="scientific">Fonticula alba</name>
    <name type="common">Slime mold</name>
    <dbReference type="NCBI Taxonomy" id="691883"/>
    <lineage>
        <taxon>Eukaryota</taxon>
        <taxon>Rotosphaerida</taxon>
        <taxon>Fonticulaceae</taxon>
        <taxon>Fonticula</taxon>
    </lineage>
</organism>
<dbReference type="GeneID" id="20526054"/>
<keyword evidence="4 5" id="KW-0472">Membrane</keyword>
<evidence type="ECO:0000256" key="3">
    <source>
        <dbReference type="ARBA" id="ARBA00022989"/>
    </source>
</evidence>
<feature type="chain" id="PRO_5001571960" description="COPI associated protein" evidence="6">
    <location>
        <begin position="22"/>
        <end position="127"/>
    </location>
</feature>
<protein>
    <recommendedName>
        <fullName evidence="9">COPI associated protein</fullName>
    </recommendedName>
</protein>
<sequence length="127" mass="13902">MSITSLFFSVLAVAMAGLGLAGGIVKAIDGADNDRGYSQVIIGVVICIICLFHALVEIYQMQWVKKYFTFLTSTWWGKGILITMYGLLILDRPKYTFTFVAGIILIVAGIVYGLLAFTKVDKPDAII</sequence>
<proteinExistence type="predicted"/>
<gene>
    <name evidence="7" type="ORF">H696_01329</name>
</gene>
<accession>A0A058ZBZ2</accession>
<evidence type="ECO:0000256" key="6">
    <source>
        <dbReference type="SAM" id="SignalP"/>
    </source>
</evidence>
<dbReference type="Proteomes" id="UP000030693">
    <property type="component" value="Unassembled WGS sequence"/>
</dbReference>
<evidence type="ECO:0000256" key="2">
    <source>
        <dbReference type="ARBA" id="ARBA00022692"/>
    </source>
</evidence>
<comment type="subcellular location">
    <subcellularLocation>
        <location evidence="1">Membrane</location>
        <topology evidence="1">Multi-pass membrane protein</topology>
    </subcellularLocation>
</comment>
<evidence type="ECO:0000256" key="5">
    <source>
        <dbReference type="SAM" id="Phobius"/>
    </source>
</evidence>
<feature type="transmembrane region" description="Helical" evidence="5">
    <location>
        <begin position="68"/>
        <end position="89"/>
    </location>
</feature>
<feature type="transmembrane region" description="Helical" evidence="5">
    <location>
        <begin position="95"/>
        <end position="117"/>
    </location>
</feature>
<reference evidence="7" key="1">
    <citation type="submission" date="2013-04" db="EMBL/GenBank/DDBJ databases">
        <title>The Genome Sequence of Fonticula alba ATCC 38817.</title>
        <authorList>
            <consortium name="The Broad Institute Genomics Platform"/>
            <person name="Russ C."/>
            <person name="Cuomo C."/>
            <person name="Burger G."/>
            <person name="Gray M.W."/>
            <person name="Holland P.W.H."/>
            <person name="King N."/>
            <person name="Lang F.B.F."/>
            <person name="Roger A.J."/>
            <person name="Ruiz-Trillo I."/>
            <person name="Brown M."/>
            <person name="Walker B."/>
            <person name="Young S."/>
            <person name="Zeng Q."/>
            <person name="Gargeya S."/>
            <person name="Fitzgerald M."/>
            <person name="Haas B."/>
            <person name="Abouelleil A."/>
            <person name="Allen A.W."/>
            <person name="Alvarado L."/>
            <person name="Arachchi H.M."/>
            <person name="Berlin A.M."/>
            <person name="Chapman S.B."/>
            <person name="Gainer-Dewar J."/>
            <person name="Goldberg J."/>
            <person name="Griggs A."/>
            <person name="Gujja S."/>
            <person name="Hansen M."/>
            <person name="Howarth C."/>
            <person name="Imamovic A."/>
            <person name="Ireland A."/>
            <person name="Larimer J."/>
            <person name="McCowan C."/>
            <person name="Murphy C."/>
            <person name="Pearson M."/>
            <person name="Poon T.W."/>
            <person name="Priest M."/>
            <person name="Roberts A."/>
            <person name="Saif S."/>
            <person name="Shea T."/>
            <person name="Sisk P."/>
            <person name="Sykes S."/>
            <person name="Wortman J."/>
            <person name="Nusbaum C."/>
            <person name="Birren B."/>
        </authorList>
    </citation>
    <scope>NUCLEOTIDE SEQUENCE [LARGE SCALE GENOMIC DNA]</scope>
    <source>
        <strain evidence="7">ATCC 38817</strain>
    </source>
</reference>
<dbReference type="EMBL" id="KB932202">
    <property type="protein sequence ID" value="KCV71919.1"/>
    <property type="molecule type" value="Genomic_DNA"/>
</dbReference>
<evidence type="ECO:0008006" key="9">
    <source>
        <dbReference type="Google" id="ProtNLM"/>
    </source>
</evidence>
<evidence type="ECO:0000256" key="1">
    <source>
        <dbReference type="ARBA" id="ARBA00004141"/>
    </source>
</evidence>
<feature type="signal peptide" evidence="6">
    <location>
        <begin position="1"/>
        <end position="21"/>
    </location>
</feature>
<evidence type="ECO:0000313" key="8">
    <source>
        <dbReference type="Proteomes" id="UP000030693"/>
    </source>
</evidence>
<keyword evidence="3 5" id="KW-1133">Transmembrane helix</keyword>
<dbReference type="GO" id="GO:0016020">
    <property type="term" value="C:membrane"/>
    <property type="evidence" value="ECO:0007669"/>
    <property type="project" value="UniProtKB-SubCell"/>
</dbReference>
<evidence type="ECO:0000256" key="4">
    <source>
        <dbReference type="ARBA" id="ARBA00023136"/>
    </source>
</evidence>
<dbReference type="RefSeq" id="XP_009493497.1">
    <property type="nucleotide sequence ID" value="XM_009495222.1"/>
</dbReference>
<feature type="transmembrane region" description="Helical" evidence="5">
    <location>
        <begin position="37"/>
        <end position="56"/>
    </location>
</feature>
<evidence type="ECO:0000313" key="7">
    <source>
        <dbReference type="EMBL" id="KCV71919.1"/>
    </source>
</evidence>
<keyword evidence="8" id="KW-1185">Reference proteome</keyword>
<dbReference type="InterPro" id="IPR013714">
    <property type="entry name" value="Golgi_TVP15"/>
</dbReference>
<name>A0A058ZBZ2_FONAL</name>
<dbReference type="AlphaFoldDB" id="A0A058ZBZ2"/>
<keyword evidence="2 5" id="KW-0812">Transmembrane</keyword>
<keyword evidence="6" id="KW-0732">Signal</keyword>